<comment type="caution">
    <text evidence="4">The sequence shown here is derived from an EMBL/GenBank/DDBJ whole genome shotgun (WGS) entry which is preliminary data.</text>
</comment>
<dbReference type="NCBIfam" id="TIGR01414">
    <property type="entry name" value="autotrans_barl"/>
    <property type="match status" value="1"/>
</dbReference>
<sequence length="765" mass="80678">MWVLFMKTPLFTPIAAAIFGILSASSANAIDVDSTITNIVEGDDFSNFNVSHTVANMSGGSIFMMSNNAQIGNLLGGTISIMDGNTQINNMSDGFIAGMFGNSNILNISGGRIGNISGANNLLTFAGDATSLSGGTLVGHVNNNADLTLSDNGFMTIASGGGTFNAHLKMNGGTVRLTSGTLGTDHAFDMLSGTNNTLWAVADTENVNLNIASGLTGTINTDAGVNLTLNNLTADGTTTLNKDGAGTLSLSDTSHYSGTNSVNGGAIRATANNIFSSLSDFITQSAGSLDLNGYSQTLKSLNHAGVVNFGGSGGNTLNIIGDYIGNNGLLNMNGVLAADVSVTDKLNVQGNTSGTTYVQVNNLGGSGAQTLNGIELISVTGSSDGEFIQSGRIIAGAYDYYLNRGLDANANNWYLNSTLASVNPGPGGGGGLTPDEGTALGPRIERPEAGAYSANLAAANNMFSTRLHDRLGESHYIDAFTGEQKVTSMWMRNEGGHNRSRDTNGQLDTRTNRYVLQIGGDIAQWSNNDKDRFHLGVMAGYGNSSSTTDSRISGYSAKGSVDGYSTGLYGTWFTNDTDKTGLYVDSWAQYSWFNNTVNGQDLAAEEYKSKGVTASIESGYTFNVGENAAKNTRYYIQPKAQVTWMGIKADDHKEANGTRVSSEGEGNIQTRLGAKAFMNHYRDQNKEHVIQPFVEANWIHNTKDFGTRMDTAIVQQEGAANIAELKLGVEGKVNKNVNLWSNVGQQIGNNGYSDTSVMLGVKYSF</sequence>
<dbReference type="Gene3D" id="2.160.20.20">
    <property type="match status" value="1"/>
</dbReference>
<dbReference type="Gene3D" id="2.40.128.130">
    <property type="entry name" value="Autotransporter beta-domain"/>
    <property type="match status" value="1"/>
</dbReference>
<dbReference type="SMART" id="SM00869">
    <property type="entry name" value="Autotransporter"/>
    <property type="match status" value="1"/>
</dbReference>
<dbReference type="InterPro" id="IPR011050">
    <property type="entry name" value="Pectin_lyase_fold/virulence"/>
</dbReference>
<dbReference type="GO" id="GO:0019867">
    <property type="term" value="C:outer membrane"/>
    <property type="evidence" value="ECO:0007669"/>
    <property type="project" value="InterPro"/>
</dbReference>
<dbReference type="InterPro" id="IPR005546">
    <property type="entry name" value="Autotransporte_beta"/>
</dbReference>
<evidence type="ECO:0000256" key="2">
    <source>
        <dbReference type="SAM" id="SignalP"/>
    </source>
</evidence>
<dbReference type="PANTHER" id="PTHR12338:SF5">
    <property type="entry name" value="ANTIGEN 43-RELATED"/>
    <property type="match status" value="1"/>
</dbReference>
<keyword evidence="1 2" id="KW-0732">Signal</keyword>
<dbReference type="PROSITE" id="PS51208">
    <property type="entry name" value="AUTOTRANSPORTER"/>
    <property type="match status" value="1"/>
</dbReference>
<dbReference type="SUPFAM" id="SSF103515">
    <property type="entry name" value="Autotransporter"/>
    <property type="match status" value="1"/>
</dbReference>
<reference evidence="4" key="1">
    <citation type="submission" date="2020-03" db="EMBL/GenBank/DDBJ databases">
        <authorList>
            <person name="Kislichkina A."/>
            <person name="Dentovskaya S."/>
            <person name="Shaikhutdinov R."/>
            <person name="Ivanov S."/>
            <person name="Sizova A."/>
            <person name="Solomentsev V."/>
            <person name="Bogun A."/>
        </authorList>
    </citation>
    <scope>NUCLEOTIDE SEQUENCE</scope>
    <source>
        <strain evidence="4">SCPM-O-B-8025</strain>
    </source>
</reference>
<gene>
    <name evidence="4" type="ORF">HB980_19770</name>
</gene>
<evidence type="ECO:0000259" key="3">
    <source>
        <dbReference type="PROSITE" id="PS51208"/>
    </source>
</evidence>
<dbReference type="InterPro" id="IPR006315">
    <property type="entry name" value="OM_autotransptr_brl_dom"/>
</dbReference>
<dbReference type="Proteomes" id="UP000698240">
    <property type="component" value="Unassembled WGS sequence"/>
</dbReference>
<dbReference type="NCBIfam" id="TIGR02601">
    <property type="entry name" value="autotrns_rpt"/>
    <property type="match status" value="1"/>
</dbReference>
<dbReference type="SUPFAM" id="SSF51126">
    <property type="entry name" value="Pectin lyase-like"/>
    <property type="match status" value="1"/>
</dbReference>
<dbReference type="InterPro" id="IPR043990">
    <property type="entry name" value="AC_1"/>
</dbReference>
<dbReference type="Pfam" id="PF18883">
    <property type="entry name" value="AC_1"/>
    <property type="match status" value="1"/>
</dbReference>
<dbReference type="InterPro" id="IPR050909">
    <property type="entry name" value="Bact_Autotransporter_VF"/>
</dbReference>
<name>A0AA90XVN7_9GAMM</name>
<evidence type="ECO:0000256" key="1">
    <source>
        <dbReference type="ARBA" id="ARBA00022729"/>
    </source>
</evidence>
<evidence type="ECO:0000313" key="4">
    <source>
        <dbReference type="EMBL" id="NIL28775.1"/>
    </source>
</evidence>
<organism evidence="4 5">
    <name type="scientific">Yersinia massiliensis</name>
    <dbReference type="NCBI Taxonomy" id="419257"/>
    <lineage>
        <taxon>Bacteria</taxon>
        <taxon>Pseudomonadati</taxon>
        <taxon>Pseudomonadota</taxon>
        <taxon>Gammaproteobacteria</taxon>
        <taxon>Enterobacterales</taxon>
        <taxon>Yersiniaceae</taxon>
        <taxon>Yersinia</taxon>
    </lineage>
</organism>
<dbReference type="InterPro" id="IPR036709">
    <property type="entry name" value="Autotransporte_beta_dom_sf"/>
</dbReference>
<evidence type="ECO:0000313" key="5">
    <source>
        <dbReference type="Proteomes" id="UP000698240"/>
    </source>
</evidence>
<dbReference type="InterPro" id="IPR013425">
    <property type="entry name" value="Autotrns_rpt"/>
</dbReference>
<accession>A0AA90XVN7</accession>
<dbReference type="Pfam" id="PF03797">
    <property type="entry name" value="Autotransporter"/>
    <property type="match status" value="1"/>
</dbReference>
<feature type="chain" id="PRO_5041718369" evidence="2">
    <location>
        <begin position="30"/>
        <end position="765"/>
    </location>
</feature>
<dbReference type="CDD" id="cd01344">
    <property type="entry name" value="PL2_Passenger_AT"/>
    <property type="match status" value="1"/>
</dbReference>
<dbReference type="PANTHER" id="PTHR12338">
    <property type="entry name" value="AUTOTRANSPORTER"/>
    <property type="match status" value="1"/>
</dbReference>
<feature type="domain" description="Autotransporter" evidence="3">
    <location>
        <begin position="482"/>
        <end position="765"/>
    </location>
</feature>
<dbReference type="AlphaFoldDB" id="A0AA90XVN7"/>
<dbReference type="InterPro" id="IPR012332">
    <property type="entry name" value="Autotransporter_pectin_lyase_C"/>
</dbReference>
<feature type="signal peptide" evidence="2">
    <location>
        <begin position="1"/>
        <end position="29"/>
    </location>
</feature>
<proteinExistence type="predicted"/>
<dbReference type="EMBL" id="JAASAN010000012">
    <property type="protein sequence ID" value="NIL28775.1"/>
    <property type="molecule type" value="Genomic_DNA"/>
</dbReference>
<protein>
    <submittedName>
        <fullName evidence="4">Autotransporter outer membrane beta-barrel domain-containing protein</fullName>
    </submittedName>
</protein>